<protein>
    <recommendedName>
        <fullName evidence="2">Neurotransmitter-gated ion-channel ligand-binding domain-containing protein</fullName>
    </recommendedName>
</protein>
<keyword evidence="1" id="KW-1133">Transmembrane helix</keyword>
<dbReference type="InterPro" id="IPR036734">
    <property type="entry name" value="Neur_chan_lig-bd_sf"/>
</dbReference>
<feature type="transmembrane region" description="Helical" evidence="1">
    <location>
        <begin position="150"/>
        <end position="168"/>
    </location>
</feature>
<feature type="transmembrane region" description="Helical" evidence="1">
    <location>
        <begin position="212"/>
        <end position="233"/>
    </location>
</feature>
<sequence>MPPYFDVWDNVNQYRFLNRYQNYTPNYIKFLPGMLKFEKVLFKDYDNQISPICDDFTTVSAIYERNTNWVYFIDVFRLKLLNINAQEEQVTVVTEIIQSWHDPRLEWNVTHWNDLKSLHVRLDKVWSPPMLISAALAGVFLRNTSKIDRLTIALTHIMTMTFILGIVADNLPRSTNVPLLGKTTKYFALKFEDSIDQGEKNQKHHLILSPKIRYIILSTFQLLNLCCFFYLLYRAYTFDRDFAFPYDCNHLKKNMDSSHELRREKMYGNSE</sequence>
<dbReference type="Gene3D" id="2.70.170.10">
    <property type="entry name" value="Neurotransmitter-gated ion-channel ligand-binding domain"/>
    <property type="match status" value="1"/>
</dbReference>
<evidence type="ECO:0000313" key="3">
    <source>
        <dbReference type="EMBL" id="CAI5440065.1"/>
    </source>
</evidence>
<dbReference type="InterPro" id="IPR036719">
    <property type="entry name" value="Neuro-gated_channel_TM_sf"/>
</dbReference>
<accession>A0A9P1MX51</accession>
<reference evidence="3" key="1">
    <citation type="submission" date="2022-11" db="EMBL/GenBank/DDBJ databases">
        <authorList>
            <person name="Kikuchi T."/>
        </authorList>
    </citation>
    <scope>NUCLEOTIDE SEQUENCE</scope>
    <source>
        <strain evidence="3">PS1010</strain>
    </source>
</reference>
<name>A0A9P1MX51_9PELO</name>
<dbReference type="SUPFAM" id="SSF90112">
    <property type="entry name" value="Neurotransmitter-gated ion-channel transmembrane pore"/>
    <property type="match status" value="1"/>
</dbReference>
<keyword evidence="1" id="KW-0472">Membrane</keyword>
<organism evidence="3 4">
    <name type="scientific">Caenorhabditis angaria</name>
    <dbReference type="NCBI Taxonomy" id="860376"/>
    <lineage>
        <taxon>Eukaryota</taxon>
        <taxon>Metazoa</taxon>
        <taxon>Ecdysozoa</taxon>
        <taxon>Nematoda</taxon>
        <taxon>Chromadorea</taxon>
        <taxon>Rhabditida</taxon>
        <taxon>Rhabditina</taxon>
        <taxon>Rhabditomorpha</taxon>
        <taxon>Rhabditoidea</taxon>
        <taxon>Rhabditidae</taxon>
        <taxon>Peloderinae</taxon>
        <taxon>Caenorhabditis</taxon>
    </lineage>
</organism>
<dbReference type="GO" id="GO:0016020">
    <property type="term" value="C:membrane"/>
    <property type="evidence" value="ECO:0007669"/>
    <property type="project" value="InterPro"/>
</dbReference>
<proteinExistence type="predicted"/>
<dbReference type="SUPFAM" id="SSF63712">
    <property type="entry name" value="Nicotinic receptor ligand binding domain-like"/>
    <property type="match status" value="1"/>
</dbReference>
<dbReference type="Proteomes" id="UP001152747">
    <property type="component" value="Unassembled WGS sequence"/>
</dbReference>
<keyword evidence="4" id="KW-1185">Reference proteome</keyword>
<gene>
    <name evidence="3" type="ORF">CAMP_LOCUS2702</name>
</gene>
<evidence type="ECO:0000313" key="4">
    <source>
        <dbReference type="Proteomes" id="UP001152747"/>
    </source>
</evidence>
<dbReference type="AlphaFoldDB" id="A0A9P1MX51"/>
<dbReference type="Pfam" id="PF02931">
    <property type="entry name" value="Neur_chan_LBD"/>
    <property type="match status" value="1"/>
</dbReference>
<dbReference type="EMBL" id="CANHGI010000001">
    <property type="protein sequence ID" value="CAI5440065.1"/>
    <property type="molecule type" value="Genomic_DNA"/>
</dbReference>
<comment type="caution">
    <text evidence="3">The sequence shown here is derived from an EMBL/GenBank/DDBJ whole genome shotgun (WGS) entry which is preliminary data.</text>
</comment>
<keyword evidence="1" id="KW-0812">Transmembrane</keyword>
<feature type="domain" description="Neurotransmitter-gated ion-channel ligand-binding" evidence="2">
    <location>
        <begin position="72"/>
        <end position="135"/>
    </location>
</feature>
<evidence type="ECO:0000256" key="1">
    <source>
        <dbReference type="SAM" id="Phobius"/>
    </source>
</evidence>
<dbReference type="GO" id="GO:0005230">
    <property type="term" value="F:extracellular ligand-gated monoatomic ion channel activity"/>
    <property type="evidence" value="ECO:0007669"/>
    <property type="project" value="InterPro"/>
</dbReference>
<evidence type="ECO:0000259" key="2">
    <source>
        <dbReference type="Pfam" id="PF02931"/>
    </source>
</evidence>
<dbReference type="InterPro" id="IPR006202">
    <property type="entry name" value="Neur_chan_lig-bd"/>
</dbReference>